<dbReference type="SMART" id="SM01394">
    <property type="entry name" value="S_100"/>
    <property type="match status" value="1"/>
</dbReference>
<keyword evidence="5" id="KW-0479">Metal-binding</keyword>
<dbReference type="InterPro" id="IPR013787">
    <property type="entry name" value="S100_Ca-bd_sub"/>
</dbReference>
<sequence length="1062" mass="119768">NAKHMKLDRLLPVTFTVRKHQVTGHVSHSSGGEGRWVRYSDLEKAINTLVTNFHSASKDNEPTLKVDEFKSLLSSQLPSLIKIMVRFQVCLAIAWAGLLVSTSGEQDIGTPNECKDAPFVPGYNLAGEGFDVVTMERKSTYVVNTENWDKGNGTCMIKGNDYMNGQRQKLPAAVVFWRALPKCSMTLSSKILESSEALVEESSSSLSVGWKVGLNIKLVGAAVGSTHSREAKFAMGKSKTDKYTFTKHQVDCDFYRYGIAEKPPLHPEFLSAIKSLPKSYDPTAYRNLIITYGTHYTTQVWLGGQMKAITAIKTCQAAMNGLTESAVKDCLDVEASGSYSIATVKVETKLCKEKKKKMGTNEKFSSMFDERQLDIIGGKTQGVDLLFSGSSHPKVLQDWIESLKSIPDVIRYSLKPLYFLLSPNDPVREGLKRETERYIIENALMPRHCSAVGCKSRDTKDIRKSGITFHRLPKKGNPRRTTWIINSHRKGPQGTGQWDPQSGFIYFCSRHFTPDSFDLSGVSGYRRLKDDAIPTVFEVQPHERCTAWKFKTKRRGRPRKEDKDNGVEDSTKNVVSESQGIKNEILVPDVCNNERKNDDDEEESQGLSSDAPERCKELSQDQSTEPSSPQPSPRPPSPSCYMRRLPPPPGFYLPKEHSYAQLCPLVWRKRYNKAIDSLENALRLLSAARRRENRLRNALLRLREDRLKSTLFQARGRKKGRDVREGNSLTWSSQRGQEAKMVRTCNLEGLEEGSNEGTSEELDLLAEGWNGQTQTRGKVADDEDGCCFYCGRDNEGNKVSTFKEAPSGPDEGSHVSHKSERIQKTTVALEQKNPRTDLAPEEEQQSYYLYYCENAETEKTMQVMTMELQPHQLSTEEEETSLEIHNSTETFQQLALLHPQSDIQTTPGPVQFSTTLQETYAPVMQHIQVLQPNQGLILPDIAAKDKSETELEQQQFYWVQERTDDHVLMIPAHAETGEGNRSDVETVIEMLQPHEVLERFQSKSTEERDGCDSTTLPTAGWENGHVMRLSDLRTTVVGVDVRERLKEHLEGFQLQLSSEFTD</sequence>
<dbReference type="PANTHER" id="PTHR46096:SF5">
    <property type="entry name" value="PERFORIN 1.2 PRECURSOR-RELATED"/>
    <property type="match status" value="1"/>
</dbReference>
<feature type="compositionally biased region" description="Basic and acidic residues" evidence="14">
    <location>
        <begin position="811"/>
        <end position="822"/>
    </location>
</feature>
<gene>
    <name evidence="17" type="ORF">DNTS_023838</name>
</gene>
<feature type="compositionally biased region" description="Basic and acidic residues" evidence="14">
    <location>
        <begin position="559"/>
        <end position="571"/>
    </location>
</feature>
<evidence type="ECO:0000256" key="4">
    <source>
        <dbReference type="ARBA" id="ARBA00022525"/>
    </source>
</evidence>
<dbReference type="Gene3D" id="1.10.238.10">
    <property type="entry name" value="EF-hand"/>
    <property type="match status" value="1"/>
</dbReference>
<evidence type="ECO:0008006" key="19">
    <source>
        <dbReference type="Google" id="ProtNLM"/>
    </source>
</evidence>
<evidence type="ECO:0000256" key="7">
    <source>
        <dbReference type="ARBA" id="ARBA00022833"/>
    </source>
</evidence>
<feature type="coiled-coil region" evidence="13">
    <location>
        <begin position="668"/>
        <end position="705"/>
    </location>
</feature>
<dbReference type="GO" id="GO:0003677">
    <property type="term" value="F:DNA binding"/>
    <property type="evidence" value="ECO:0007669"/>
    <property type="project" value="UniProtKB-UniRule"/>
</dbReference>
<dbReference type="GO" id="GO:0005579">
    <property type="term" value="C:membrane attack complex"/>
    <property type="evidence" value="ECO:0007669"/>
    <property type="project" value="InterPro"/>
</dbReference>
<organism evidence="17 18">
    <name type="scientific">Danionella cerebrum</name>
    <dbReference type="NCBI Taxonomy" id="2873325"/>
    <lineage>
        <taxon>Eukaryota</taxon>
        <taxon>Metazoa</taxon>
        <taxon>Chordata</taxon>
        <taxon>Craniata</taxon>
        <taxon>Vertebrata</taxon>
        <taxon>Euteleostomi</taxon>
        <taxon>Actinopterygii</taxon>
        <taxon>Neopterygii</taxon>
        <taxon>Teleostei</taxon>
        <taxon>Ostariophysi</taxon>
        <taxon>Cypriniformes</taxon>
        <taxon>Danionidae</taxon>
        <taxon>Danioninae</taxon>
        <taxon>Danionella</taxon>
    </lineage>
</organism>
<dbReference type="PANTHER" id="PTHR46096">
    <property type="entry name" value="PERFORIN-1"/>
    <property type="match status" value="1"/>
</dbReference>
<dbReference type="GO" id="GO:0031640">
    <property type="term" value="P:killing of cells of another organism"/>
    <property type="evidence" value="ECO:0007669"/>
    <property type="project" value="UniProtKB-KW"/>
</dbReference>
<keyword evidence="18" id="KW-1185">Reference proteome</keyword>
<feature type="compositionally biased region" description="Polar residues" evidence="14">
    <location>
        <begin position="572"/>
        <end position="581"/>
    </location>
</feature>
<evidence type="ECO:0000313" key="17">
    <source>
        <dbReference type="EMBL" id="TRY93066.1"/>
    </source>
</evidence>
<dbReference type="GO" id="GO:0005576">
    <property type="term" value="C:extracellular region"/>
    <property type="evidence" value="ECO:0007669"/>
    <property type="project" value="UniProtKB-SubCell"/>
</dbReference>
<dbReference type="InterPro" id="IPR020864">
    <property type="entry name" value="MACPF"/>
</dbReference>
<feature type="compositionally biased region" description="Pro residues" evidence="14">
    <location>
        <begin position="628"/>
        <end position="638"/>
    </location>
</feature>
<feature type="region of interest" description="Disordered" evidence="14">
    <location>
        <begin position="800"/>
        <end position="822"/>
    </location>
</feature>
<keyword evidence="13" id="KW-0175">Coiled coil</keyword>
<dbReference type="GO" id="GO:0022829">
    <property type="term" value="F:wide pore channel activity"/>
    <property type="evidence" value="ECO:0007669"/>
    <property type="project" value="TreeGrafter"/>
</dbReference>
<dbReference type="GO" id="GO:0001913">
    <property type="term" value="P:T cell mediated cytotoxicity"/>
    <property type="evidence" value="ECO:0007669"/>
    <property type="project" value="TreeGrafter"/>
</dbReference>
<dbReference type="GO" id="GO:0001771">
    <property type="term" value="P:immunological synapse formation"/>
    <property type="evidence" value="ECO:0007669"/>
    <property type="project" value="TreeGrafter"/>
</dbReference>
<dbReference type="Proteomes" id="UP000316079">
    <property type="component" value="Unassembled WGS sequence"/>
</dbReference>
<evidence type="ECO:0000256" key="13">
    <source>
        <dbReference type="SAM" id="Coils"/>
    </source>
</evidence>
<comment type="subcellular location">
    <subcellularLocation>
        <location evidence="1">Membrane</location>
    </subcellularLocation>
    <subcellularLocation>
        <location evidence="2">Secreted</location>
    </subcellularLocation>
</comment>
<keyword evidence="8" id="KW-0204">Cytolysis</keyword>
<keyword evidence="11" id="KW-1015">Disulfide bond</keyword>
<keyword evidence="9 12" id="KW-0238">DNA-binding</keyword>
<dbReference type="InterPro" id="IPR020863">
    <property type="entry name" value="MACPF_CS"/>
</dbReference>
<keyword evidence="10" id="KW-0472">Membrane</keyword>
<dbReference type="InterPro" id="IPR006612">
    <property type="entry name" value="THAP_Znf"/>
</dbReference>
<feature type="domain" description="THAP-type" evidence="15">
    <location>
        <begin position="445"/>
        <end position="537"/>
    </location>
</feature>
<keyword evidence="6 12" id="KW-0863">Zinc-finger</keyword>
<evidence type="ECO:0000256" key="5">
    <source>
        <dbReference type="ARBA" id="ARBA00022723"/>
    </source>
</evidence>
<keyword evidence="7" id="KW-0862">Zinc</keyword>
<evidence type="ECO:0000256" key="10">
    <source>
        <dbReference type="ARBA" id="ARBA00023136"/>
    </source>
</evidence>
<dbReference type="SUPFAM" id="SSF57716">
    <property type="entry name" value="Glucocorticoid receptor-like (DNA-binding domain)"/>
    <property type="match status" value="1"/>
</dbReference>
<accession>A0A553QTE5</accession>
<dbReference type="InterPro" id="IPR052784">
    <property type="entry name" value="Perforin-1_pore-forming"/>
</dbReference>
<evidence type="ECO:0000256" key="11">
    <source>
        <dbReference type="ARBA" id="ARBA00023157"/>
    </source>
</evidence>
<evidence type="ECO:0000256" key="2">
    <source>
        <dbReference type="ARBA" id="ARBA00004613"/>
    </source>
</evidence>
<dbReference type="AlphaFoldDB" id="A0A553QTE5"/>
<evidence type="ECO:0000256" key="3">
    <source>
        <dbReference type="ARBA" id="ARBA00009214"/>
    </source>
</evidence>
<dbReference type="PROSITE" id="PS50950">
    <property type="entry name" value="ZF_THAP"/>
    <property type="match status" value="1"/>
</dbReference>
<dbReference type="PROSITE" id="PS51412">
    <property type="entry name" value="MACPF_2"/>
    <property type="match status" value="1"/>
</dbReference>
<evidence type="ECO:0000256" key="14">
    <source>
        <dbReference type="SAM" id="MobiDB-lite"/>
    </source>
</evidence>
<evidence type="ECO:0000313" key="18">
    <source>
        <dbReference type="Proteomes" id="UP000316079"/>
    </source>
</evidence>
<reference evidence="17 18" key="1">
    <citation type="journal article" date="2019" name="Sci. Data">
        <title>Hybrid genome assembly and annotation of Danionella translucida.</title>
        <authorList>
            <person name="Kadobianskyi M."/>
            <person name="Schulze L."/>
            <person name="Schuelke M."/>
            <person name="Judkewitz B."/>
        </authorList>
    </citation>
    <scope>NUCLEOTIDE SEQUENCE [LARGE SCALE GENOMIC DNA]</scope>
    <source>
        <strain evidence="17 18">Bolton</strain>
    </source>
</reference>
<evidence type="ECO:0000256" key="1">
    <source>
        <dbReference type="ARBA" id="ARBA00004370"/>
    </source>
</evidence>
<feature type="non-terminal residue" evidence="17">
    <location>
        <position position="1"/>
    </location>
</feature>
<dbReference type="OrthoDB" id="7312725at2759"/>
<dbReference type="Pfam" id="PF01023">
    <property type="entry name" value="S_100"/>
    <property type="match status" value="1"/>
</dbReference>
<evidence type="ECO:0000256" key="9">
    <source>
        <dbReference type="ARBA" id="ARBA00023125"/>
    </source>
</evidence>
<dbReference type="GO" id="GO:0008270">
    <property type="term" value="F:zinc ion binding"/>
    <property type="evidence" value="ECO:0007669"/>
    <property type="project" value="UniProtKB-KW"/>
</dbReference>
<dbReference type="SMART" id="SM00692">
    <property type="entry name" value="DM3"/>
    <property type="match status" value="1"/>
</dbReference>
<evidence type="ECO:0000256" key="12">
    <source>
        <dbReference type="PROSITE-ProRule" id="PRU00309"/>
    </source>
</evidence>
<evidence type="ECO:0000256" key="6">
    <source>
        <dbReference type="ARBA" id="ARBA00022771"/>
    </source>
</evidence>
<feature type="region of interest" description="Disordered" evidence="14">
    <location>
        <begin position="550"/>
        <end position="643"/>
    </location>
</feature>
<dbReference type="InterPro" id="IPR001862">
    <property type="entry name" value="MAC_perforin"/>
</dbReference>
<dbReference type="GO" id="GO:0051607">
    <property type="term" value="P:defense response to virus"/>
    <property type="evidence" value="ECO:0007669"/>
    <property type="project" value="TreeGrafter"/>
</dbReference>
<evidence type="ECO:0000256" key="8">
    <source>
        <dbReference type="ARBA" id="ARBA00022852"/>
    </source>
</evidence>
<keyword evidence="4" id="KW-0964">Secreted</keyword>
<dbReference type="PRINTS" id="PR00764">
    <property type="entry name" value="COMPLEMENTC9"/>
</dbReference>
<feature type="domain" description="MACPF" evidence="16">
    <location>
        <begin position="110"/>
        <end position="446"/>
    </location>
</feature>
<dbReference type="SMART" id="SM00980">
    <property type="entry name" value="THAP"/>
    <property type="match status" value="1"/>
</dbReference>
<evidence type="ECO:0000259" key="15">
    <source>
        <dbReference type="PROSITE" id="PS50950"/>
    </source>
</evidence>
<protein>
    <recommendedName>
        <fullName evidence="19">THAP-type domain-containing protein</fullName>
    </recommendedName>
</protein>
<dbReference type="EMBL" id="SRMA01025572">
    <property type="protein sequence ID" value="TRY93066.1"/>
    <property type="molecule type" value="Genomic_DNA"/>
</dbReference>
<dbReference type="SMART" id="SM00457">
    <property type="entry name" value="MACPF"/>
    <property type="match status" value="1"/>
</dbReference>
<dbReference type="Pfam" id="PF01823">
    <property type="entry name" value="MACPF"/>
    <property type="match status" value="1"/>
</dbReference>
<comment type="caution">
    <text evidence="17">The sequence shown here is derived from an EMBL/GenBank/DDBJ whole genome shotgun (WGS) entry which is preliminary data.</text>
</comment>
<dbReference type="Pfam" id="PF05485">
    <property type="entry name" value="THAP"/>
    <property type="match status" value="1"/>
</dbReference>
<dbReference type="PROSITE" id="PS00279">
    <property type="entry name" value="MACPF_1"/>
    <property type="match status" value="1"/>
</dbReference>
<evidence type="ECO:0000259" key="16">
    <source>
        <dbReference type="PROSITE" id="PS51412"/>
    </source>
</evidence>
<comment type="similarity">
    <text evidence="3">Belongs to the complement C6/C7/C8/C9 family.</text>
</comment>
<proteinExistence type="inferred from homology"/>
<name>A0A553QTE5_9TELE</name>